<evidence type="ECO:0000259" key="8">
    <source>
        <dbReference type="Pfam" id="PF22725"/>
    </source>
</evidence>
<dbReference type="Gene3D" id="3.40.50.720">
    <property type="entry name" value="NAD(P)-binding Rossmann-like Domain"/>
    <property type="match status" value="1"/>
</dbReference>
<evidence type="ECO:0000256" key="5">
    <source>
        <dbReference type="ARBA" id="ARBA00049233"/>
    </source>
</evidence>
<accession>A0A3D8RAJ7</accession>
<dbReference type="PANTHER" id="PTHR22604:SF115">
    <property type="entry name" value="DIHYDRODIOL DEHYDROGENASE, PUTATIVE (AFU_ORTHOLOGUE AFUA_1G07520)-RELATED"/>
    <property type="match status" value="1"/>
</dbReference>
<reference evidence="9 10" key="1">
    <citation type="journal article" date="2018" name="IMA Fungus">
        <title>IMA Genome-F 9: Draft genome sequence of Annulohypoxylon stygium, Aspergillus mulundensis, Berkeleyomyces basicola (syn. Thielaviopsis basicola), Ceratocystis smalleyi, two Cercospora beticola strains, Coleophoma cylindrospora, Fusarium fracticaudum, Phialophora cf. hyalina, and Morchella septimelata.</title>
        <authorList>
            <person name="Wingfield B.D."/>
            <person name="Bills G.F."/>
            <person name="Dong Y."/>
            <person name="Huang W."/>
            <person name="Nel W.J."/>
            <person name="Swalarsk-Parry B.S."/>
            <person name="Vaghefi N."/>
            <person name="Wilken P.M."/>
            <person name="An Z."/>
            <person name="de Beer Z.W."/>
            <person name="De Vos L."/>
            <person name="Chen L."/>
            <person name="Duong T.A."/>
            <person name="Gao Y."/>
            <person name="Hammerbacher A."/>
            <person name="Kikkert J.R."/>
            <person name="Li Y."/>
            <person name="Li H."/>
            <person name="Li K."/>
            <person name="Li Q."/>
            <person name="Liu X."/>
            <person name="Ma X."/>
            <person name="Naidoo K."/>
            <person name="Pethybridge S.J."/>
            <person name="Sun J."/>
            <person name="Steenkamp E.T."/>
            <person name="van der Nest M.A."/>
            <person name="van Wyk S."/>
            <person name="Wingfield M.J."/>
            <person name="Xiong C."/>
            <person name="Yue Q."/>
            <person name="Zhang X."/>
        </authorList>
    </citation>
    <scope>NUCLEOTIDE SEQUENCE [LARGE SCALE GENOMIC DNA]</scope>
    <source>
        <strain evidence="9 10">BP6252</strain>
    </source>
</reference>
<dbReference type="InterPro" id="IPR050984">
    <property type="entry name" value="Gfo/Idh/MocA_domain"/>
</dbReference>
<comment type="catalytic activity">
    <reaction evidence="5">
        <text>D-xylose + NADP(+) = D-xylono-1,5-lactone + NADPH + H(+)</text>
        <dbReference type="Rhea" id="RHEA:22000"/>
        <dbReference type="ChEBI" id="CHEBI:15378"/>
        <dbReference type="ChEBI" id="CHEBI:15867"/>
        <dbReference type="ChEBI" id="CHEBI:53455"/>
        <dbReference type="ChEBI" id="CHEBI:57783"/>
        <dbReference type="ChEBI" id="CHEBI:58349"/>
        <dbReference type="EC" id="1.1.1.179"/>
    </reaction>
</comment>
<name>A0A3D8RAJ7_9HELO</name>
<comment type="similarity">
    <text evidence="1">Belongs to the Gfo/Idh/MocA family.</text>
</comment>
<dbReference type="EMBL" id="PDLM01000008">
    <property type="protein sequence ID" value="RDW70996.1"/>
    <property type="molecule type" value="Genomic_DNA"/>
</dbReference>
<dbReference type="SUPFAM" id="SSF55347">
    <property type="entry name" value="Glyceraldehyde-3-phosphate dehydrogenase-like, C-terminal domain"/>
    <property type="match status" value="1"/>
</dbReference>
<keyword evidence="2" id="KW-0560">Oxidoreductase</keyword>
<evidence type="ECO:0000313" key="9">
    <source>
        <dbReference type="EMBL" id="RDW70996.1"/>
    </source>
</evidence>
<evidence type="ECO:0000256" key="4">
    <source>
        <dbReference type="ARBA" id="ARBA00042988"/>
    </source>
</evidence>
<dbReference type="Pfam" id="PF01408">
    <property type="entry name" value="GFO_IDH_MocA"/>
    <property type="match status" value="1"/>
</dbReference>
<dbReference type="PANTHER" id="PTHR22604">
    <property type="entry name" value="OXIDOREDUCTASES"/>
    <property type="match status" value="1"/>
</dbReference>
<feature type="domain" description="Gfo/Idh/MocA-like oxidoreductase N-terminal" evidence="7">
    <location>
        <begin position="49"/>
        <end position="147"/>
    </location>
</feature>
<gene>
    <name evidence="9" type="ORF">BP6252_07559</name>
</gene>
<comment type="caution">
    <text evidence="9">The sequence shown here is derived from an EMBL/GenBank/DDBJ whole genome shotgun (WGS) entry which is preliminary data.</text>
</comment>
<dbReference type="GO" id="GO:0047837">
    <property type="term" value="F:D-xylose 1-dehydrogenase (NADP+) activity"/>
    <property type="evidence" value="ECO:0007669"/>
    <property type="project" value="UniProtKB-EC"/>
</dbReference>
<evidence type="ECO:0000256" key="6">
    <source>
        <dbReference type="SAM" id="MobiDB-lite"/>
    </source>
</evidence>
<proteinExistence type="inferred from homology"/>
<sequence length="414" mass="45083">MAAATSDVAKTATPGVHTTRWGILATGWMAGVFVKDLLGDPLVRKVTDVRHEVVAVASSSSIDRATKFIGDHGVPSTAKAYGSYEELVNDPNVDIIYVATPHSHHYQNAMLALQAGKPVLVEKAFTTNAQQAKALMATAKEKNLFLMEAIWTRYIPISKMVQDVVTDGTIGEVQRVFADMSFGEDIEKRWGTKKREVNLDLAGGALLDLGVYALTWVFQILYHLQPEPRQAPTVLSTVTKYELTGADELTSILLTFPTCPASKGSTRRNPTHGIATCGMRASSDPDGKGSTGASIKIQGTKGEIQVFGPPFRPTRFRLIPKLETTTGEPVGRLTEVEDVEIVIPGPGLEKGGHGMFWEADEAARCLRDGKLESSVMDWEEVVAVMEVMDKVREQNGIVYPQAIETTEFPIKLPS</sequence>
<dbReference type="AlphaFoldDB" id="A0A3D8RAJ7"/>
<evidence type="ECO:0000313" key="10">
    <source>
        <dbReference type="Proteomes" id="UP000256645"/>
    </source>
</evidence>
<evidence type="ECO:0000256" key="3">
    <source>
        <dbReference type="ARBA" id="ARBA00038984"/>
    </source>
</evidence>
<feature type="domain" description="GFO/IDH/MocA-like oxidoreductase" evidence="8">
    <location>
        <begin position="161"/>
        <end position="304"/>
    </location>
</feature>
<evidence type="ECO:0000256" key="2">
    <source>
        <dbReference type="ARBA" id="ARBA00023002"/>
    </source>
</evidence>
<dbReference type="GO" id="GO:0000166">
    <property type="term" value="F:nucleotide binding"/>
    <property type="evidence" value="ECO:0007669"/>
    <property type="project" value="InterPro"/>
</dbReference>
<dbReference type="InterPro" id="IPR000683">
    <property type="entry name" value="Gfo/Idh/MocA-like_OxRdtase_N"/>
</dbReference>
<dbReference type="Pfam" id="PF22725">
    <property type="entry name" value="GFO_IDH_MocA_C3"/>
    <property type="match status" value="1"/>
</dbReference>
<dbReference type="OrthoDB" id="2129491at2759"/>
<dbReference type="STRING" id="1849047.A0A3D8RAJ7"/>
<dbReference type="Proteomes" id="UP000256645">
    <property type="component" value="Unassembled WGS sequence"/>
</dbReference>
<dbReference type="SUPFAM" id="SSF51735">
    <property type="entry name" value="NAD(P)-binding Rossmann-fold domains"/>
    <property type="match status" value="1"/>
</dbReference>
<keyword evidence="10" id="KW-1185">Reference proteome</keyword>
<dbReference type="InterPro" id="IPR055170">
    <property type="entry name" value="GFO_IDH_MocA-like_dom"/>
</dbReference>
<evidence type="ECO:0000259" key="7">
    <source>
        <dbReference type="Pfam" id="PF01408"/>
    </source>
</evidence>
<protein>
    <recommendedName>
        <fullName evidence="3">D-xylose 1-dehydrogenase (NADP(+), D-xylono-1,5-lactone-forming)</fullName>
        <ecNumber evidence="3">1.1.1.179</ecNumber>
    </recommendedName>
    <alternativeName>
        <fullName evidence="4">D-xylose-NADP dehydrogenase</fullName>
    </alternativeName>
</protein>
<organism evidence="9 10">
    <name type="scientific">Coleophoma cylindrospora</name>
    <dbReference type="NCBI Taxonomy" id="1849047"/>
    <lineage>
        <taxon>Eukaryota</taxon>
        <taxon>Fungi</taxon>
        <taxon>Dikarya</taxon>
        <taxon>Ascomycota</taxon>
        <taxon>Pezizomycotina</taxon>
        <taxon>Leotiomycetes</taxon>
        <taxon>Helotiales</taxon>
        <taxon>Dermateaceae</taxon>
        <taxon>Coleophoma</taxon>
    </lineage>
</organism>
<feature type="region of interest" description="Disordered" evidence="6">
    <location>
        <begin position="262"/>
        <end position="293"/>
    </location>
</feature>
<dbReference type="Gene3D" id="3.30.360.10">
    <property type="entry name" value="Dihydrodipicolinate Reductase, domain 2"/>
    <property type="match status" value="1"/>
</dbReference>
<evidence type="ECO:0000256" key="1">
    <source>
        <dbReference type="ARBA" id="ARBA00010928"/>
    </source>
</evidence>
<dbReference type="EC" id="1.1.1.179" evidence="3"/>
<dbReference type="InterPro" id="IPR036291">
    <property type="entry name" value="NAD(P)-bd_dom_sf"/>
</dbReference>